<dbReference type="Proteomes" id="UP001199106">
    <property type="component" value="Unassembled WGS sequence"/>
</dbReference>
<sequence>MEQFSSARVTLVVPKQQVKTVKQALERIGYLDRSSKITFESRNEGRDQIIADPVLSRHDGDRHESDRSPSGTLVATPIAVPTPSSSTQQTRLPKSQFDTISNTYIDSELLQGKFNRGDQVATDQGPSPSLTAKTFGDRDDQIAFPPLRFDVAKRVHIGPSYRHSEEGAREKTEQQRMCIPTTIPYPIQTDGSVRILDAKEINDLKLSVLQDLALSALSHNISLSHHATADTLAVQRVRRNPVQRALWEALRCVLEQLPSSHAITVEALVSAFPDGYSVYSPMLLLPHNTFSTTPWKTFMATHPVDSVAMRSVWQGLAEVVGATHVAVNAPIPLSTTATSISPARMAIRENILRSPVNITPLHGEFGNAPTPQTISAPTVTDFANALWVTTRQNGIWQTWAPLYTMFSRGNIREKMRILNLPSLTASIDTASAAADLYAGIGYFAFSYKKSGEALEKGIKQVLCWELNPWSVEGLRRGAEMNGWTCRVLKQDDLWQLRQMGQTDDSDLDDADFVVFQTSNESADLDYSLLRSQRLPVRHVNLGLLPSSRLSWRVAVAVLDTKRGGWIHVHENVSIKHVETMRQNMERTFQKLVCTMDSERGEKVSVVHVERVKM</sequence>
<keyword evidence="5" id="KW-0808">Transferase</keyword>
<feature type="compositionally biased region" description="Basic and acidic residues" evidence="3">
    <location>
        <begin position="49"/>
        <end position="67"/>
    </location>
</feature>
<organism evidence="5 6">
    <name type="scientific">Alternaria panax</name>
    <dbReference type="NCBI Taxonomy" id="48097"/>
    <lineage>
        <taxon>Eukaryota</taxon>
        <taxon>Fungi</taxon>
        <taxon>Dikarya</taxon>
        <taxon>Ascomycota</taxon>
        <taxon>Pezizomycotina</taxon>
        <taxon>Dothideomycetes</taxon>
        <taxon>Pleosporomycetidae</taxon>
        <taxon>Pleosporales</taxon>
        <taxon>Pleosporineae</taxon>
        <taxon>Pleosporaceae</taxon>
        <taxon>Alternaria</taxon>
        <taxon>Alternaria sect. Panax</taxon>
    </lineage>
</organism>
<evidence type="ECO:0000313" key="6">
    <source>
        <dbReference type="Proteomes" id="UP001199106"/>
    </source>
</evidence>
<feature type="region of interest" description="Disordered" evidence="3">
    <location>
        <begin position="49"/>
        <end position="96"/>
    </location>
</feature>
<accession>A0AAD4NSS5</accession>
<gene>
    <name evidence="5" type="ORF">G6011_04546</name>
</gene>
<name>A0AAD4NSS5_9PLEO</name>
<evidence type="ECO:0000256" key="3">
    <source>
        <dbReference type="SAM" id="MobiDB-lite"/>
    </source>
</evidence>
<dbReference type="GO" id="GO:0102522">
    <property type="term" value="F:tRNA 4-demethylwyosine alpha-amino-alpha-carboxypropyltransferase activity"/>
    <property type="evidence" value="ECO:0007669"/>
    <property type="project" value="UniProtKB-EC"/>
</dbReference>
<comment type="caution">
    <text evidence="5">The sequence shown here is derived from an EMBL/GenBank/DDBJ whole genome shotgun (WGS) entry which is preliminary data.</text>
</comment>
<dbReference type="InterPro" id="IPR029063">
    <property type="entry name" value="SAM-dependent_MTases_sf"/>
</dbReference>
<dbReference type="PANTHER" id="PTHR23245">
    <property type="entry name" value="TRNA METHYLTRANSFERASE"/>
    <property type="match status" value="1"/>
</dbReference>
<comment type="catalytic activity">
    <reaction evidence="2">
        <text>4-demethylwyosine(37) in tRNA(Phe) + S-adenosyl-L-methionine = 4-demethyl-7-[(3S)-3-amino-3-carboxypropyl]wyosine(37) in tRNA(Phe) + S-methyl-5'-thioadenosine + H(+)</text>
        <dbReference type="Rhea" id="RHEA:36355"/>
        <dbReference type="Rhea" id="RHEA-COMP:10164"/>
        <dbReference type="Rhea" id="RHEA-COMP:10378"/>
        <dbReference type="ChEBI" id="CHEBI:15378"/>
        <dbReference type="ChEBI" id="CHEBI:17509"/>
        <dbReference type="ChEBI" id="CHEBI:59789"/>
        <dbReference type="ChEBI" id="CHEBI:64315"/>
        <dbReference type="ChEBI" id="CHEBI:73550"/>
        <dbReference type="EC" id="2.5.1.114"/>
    </reaction>
</comment>
<dbReference type="SUPFAM" id="SSF53335">
    <property type="entry name" value="S-adenosyl-L-methionine-dependent methyltransferases"/>
    <property type="match status" value="1"/>
</dbReference>
<reference evidence="5" key="1">
    <citation type="submission" date="2021-07" db="EMBL/GenBank/DDBJ databases">
        <title>Genome Resource of American Ginseng Black Spot Pathogen Alternaria panax.</title>
        <authorList>
            <person name="Qiu C."/>
            <person name="Wang W."/>
            <person name="Liu Z."/>
        </authorList>
    </citation>
    <scope>NUCLEOTIDE SEQUENCE</scope>
    <source>
        <strain evidence="5">BNCC115425</strain>
    </source>
</reference>
<evidence type="ECO:0000256" key="2">
    <source>
        <dbReference type="ARBA" id="ARBA00049400"/>
    </source>
</evidence>
<dbReference type="PANTHER" id="PTHR23245:SF25">
    <property type="entry name" value="TRNA WYBUTOSINE-SYNTHESIZING PROTEIN 2 HOMOLOG"/>
    <property type="match status" value="1"/>
</dbReference>
<dbReference type="GO" id="GO:0031591">
    <property type="term" value="P:wybutosine biosynthetic process"/>
    <property type="evidence" value="ECO:0007669"/>
    <property type="project" value="TreeGrafter"/>
</dbReference>
<dbReference type="Gene3D" id="3.40.50.150">
    <property type="entry name" value="Vaccinia Virus protein VP39"/>
    <property type="match status" value="1"/>
</dbReference>
<feature type="compositionally biased region" description="Polar residues" evidence="3">
    <location>
        <begin position="82"/>
        <end position="96"/>
    </location>
</feature>
<evidence type="ECO:0000313" key="5">
    <source>
        <dbReference type="EMBL" id="KAG9194511.1"/>
    </source>
</evidence>
<keyword evidence="6" id="KW-1185">Reference proteome</keyword>
<dbReference type="GO" id="GO:0030488">
    <property type="term" value="P:tRNA methylation"/>
    <property type="evidence" value="ECO:0007669"/>
    <property type="project" value="TreeGrafter"/>
</dbReference>
<feature type="domain" description="SAM-dependent methyltransferase TRM5/TYW2-type" evidence="4">
    <location>
        <begin position="317"/>
        <end position="613"/>
    </location>
</feature>
<dbReference type="EC" id="2.5.1.114" evidence="1"/>
<dbReference type="GO" id="GO:0008175">
    <property type="term" value="F:tRNA methyltransferase activity"/>
    <property type="evidence" value="ECO:0007669"/>
    <property type="project" value="TreeGrafter"/>
</dbReference>
<dbReference type="InterPro" id="IPR030382">
    <property type="entry name" value="MeTrfase_TRM5/TYW2"/>
</dbReference>
<dbReference type="AlphaFoldDB" id="A0AAD4NSS5"/>
<evidence type="ECO:0000259" key="4">
    <source>
        <dbReference type="PROSITE" id="PS51684"/>
    </source>
</evidence>
<evidence type="ECO:0000256" key="1">
    <source>
        <dbReference type="ARBA" id="ARBA00012265"/>
    </source>
</evidence>
<proteinExistence type="predicted"/>
<dbReference type="GO" id="GO:0005737">
    <property type="term" value="C:cytoplasm"/>
    <property type="evidence" value="ECO:0007669"/>
    <property type="project" value="TreeGrafter"/>
</dbReference>
<dbReference type="EMBL" id="JAANER010000002">
    <property type="protein sequence ID" value="KAG9194511.1"/>
    <property type="molecule type" value="Genomic_DNA"/>
</dbReference>
<protein>
    <recommendedName>
        <fullName evidence="1">tRNA(Phe) (4-demethylwyosine(37)-C(7)) aminocarboxypropyltransferase</fullName>
        <ecNumber evidence="1">2.5.1.114</ecNumber>
    </recommendedName>
</protein>
<dbReference type="PROSITE" id="PS51684">
    <property type="entry name" value="SAM_MT_TRM5_TYW2"/>
    <property type="match status" value="1"/>
</dbReference>